<protein>
    <recommendedName>
        <fullName evidence="1">Ubiquitin-like domain-containing protein</fullName>
    </recommendedName>
</protein>
<dbReference type="PANTHER" id="PTHR10621">
    <property type="entry name" value="UV EXCISION REPAIR PROTEIN RAD23"/>
    <property type="match status" value="1"/>
</dbReference>
<reference evidence="2 3" key="1">
    <citation type="submission" date="2024-10" db="EMBL/GenBank/DDBJ databases">
        <authorList>
            <person name="Kim D."/>
        </authorList>
    </citation>
    <scope>NUCLEOTIDE SEQUENCE [LARGE SCALE GENOMIC DNA]</scope>
    <source>
        <strain evidence="2">BH-2024</strain>
    </source>
</reference>
<dbReference type="Proteomes" id="UP001620626">
    <property type="component" value="Unassembled WGS sequence"/>
</dbReference>
<dbReference type="SUPFAM" id="SSF54236">
    <property type="entry name" value="Ubiquitin-like"/>
    <property type="match status" value="4"/>
</dbReference>
<comment type="caution">
    <text evidence="2">The sequence shown here is derived from an EMBL/GenBank/DDBJ whole genome shotgun (WGS) entry which is preliminary data.</text>
</comment>
<sequence>MSHFGVSLCSVGISAGLMAMLFMLMIMPSSTGGFRIYVSLPVEVEDTDTVATLKQKIEKITKIPPKEQTIRSKDIPNGHMLVTTNGTETVQNFMKKIKPRIDEDLNCLSGPIKLRRHTTSGTVEFRDNETLDECGINGDKGINVNKNATVATLKRKIENIQEIGHIPAERQILRCDSDGRLLNHSNKALEHYGIGQGSYIVLSWDEFQIWVQYKGEKHAFVVKHEDTVQILKEKIKQIIDILPEKQVLSRDQDGIHFSNKKTIENCGIVKDDTIFLSLDFNISVSDNWLGGASLYFKVSGTDTVQSLNDRIREKKRAEWYFPNGKIKLRKMYGSELENNETLEHYGIGPGADLYL</sequence>
<proteinExistence type="predicted"/>
<keyword evidence="3" id="KW-1185">Reference proteome</keyword>
<organism evidence="2 3">
    <name type="scientific">Heterodera trifolii</name>
    <dbReference type="NCBI Taxonomy" id="157864"/>
    <lineage>
        <taxon>Eukaryota</taxon>
        <taxon>Metazoa</taxon>
        <taxon>Ecdysozoa</taxon>
        <taxon>Nematoda</taxon>
        <taxon>Chromadorea</taxon>
        <taxon>Rhabditida</taxon>
        <taxon>Tylenchina</taxon>
        <taxon>Tylenchomorpha</taxon>
        <taxon>Tylenchoidea</taxon>
        <taxon>Heteroderidae</taxon>
        <taxon>Heteroderinae</taxon>
        <taxon>Heterodera</taxon>
    </lineage>
</organism>
<feature type="domain" description="Ubiquitin-like" evidence="1">
    <location>
        <begin position="278"/>
        <end position="355"/>
    </location>
</feature>
<dbReference type="EMBL" id="JBICBT010000942">
    <property type="protein sequence ID" value="KAL3091440.1"/>
    <property type="molecule type" value="Genomic_DNA"/>
</dbReference>
<gene>
    <name evidence="2" type="ORF">niasHT_025202</name>
</gene>
<feature type="domain" description="Ubiquitin-like" evidence="1">
    <location>
        <begin position="207"/>
        <end position="278"/>
    </location>
</feature>
<feature type="domain" description="Ubiquitin-like" evidence="1">
    <location>
        <begin position="142"/>
        <end position="202"/>
    </location>
</feature>
<dbReference type="AlphaFoldDB" id="A0ABD2JLD3"/>
<dbReference type="InterPro" id="IPR029071">
    <property type="entry name" value="Ubiquitin-like_domsf"/>
</dbReference>
<evidence type="ECO:0000259" key="1">
    <source>
        <dbReference type="PROSITE" id="PS50053"/>
    </source>
</evidence>
<evidence type="ECO:0000313" key="2">
    <source>
        <dbReference type="EMBL" id="KAL3091440.1"/>
    </source>
</evidence>
<name>A0ABD2JLD3_9BILA</name>
<dbReference type="Pfam" id="PF00240">
    <property type="entry name" value="ubiquitin"/>
    <property type="match status" value="3"/>
</dbReference>
<dbReference type="PANTHER" id="PTHR10621:SF61">
    <property type="entry name" value="UBIQUITIN FAMILY PROTEIN"/>
    <property type="match status" value="1"/>
</dbReference>
<dbReference type="SMART" id="SM00213">
    <property type="entry name" value="UBQ"/>
    <property type="match status" value="3"/>
</dbReference>
<dbReference type="PROSITE" id="PS50053">
    <property type="entry name" value="UBIQUITIN_2"/>
    <property type="match status" value="3"/>
</dbReference>
<dbReference type="Gene3D" id="3.10.20.90">
    <property type="entry name" value="Phosphatidylinositol 3-kinase Catalytic Subunit, Chain A, domain 1"/>
    <property type="match status" value="4"/>
</dbReference>
<evidence type="ECO:0000313" key="3">
    <source>
        <dbReference type="Proteomes" id="UP001620626"/>
    </source>
</evidence>
<accession>A0ABD2JLD3</accession>
<dbReference type="InterPro" id="IPR000626">
    <property type="entry name" value="Ubiquitin-like_dom"/>
</dbReference>
<dbReference type="CDD" id="cd17039">
    <property type="entry name" value="Ubl_ubiquitin_like"/>
    <property type="match status" value="4"/>
</dbReference>